<sequence length="116" mass="13429">MKSKMKLPFKFFNGLCAPAQLYLVISLLSLLTLFYQNYSNPKKYCVGIFETKTDCNNRVFFAFKLLYIAIWLFILQKLCSKGYSTISWILVLLPIVAMFILIGLILIALMKKNNQL</sequence>
<dbReference type="EMBL" id="MN738797">
    <property type="protein sequence ID" value="QHT37456.1"/>
    <property type="molecule type" value="Genomic_DNA"/>
</dbReference>
<evidence type="ECO:0000313" key="2">
    <source>
        <dbReference type="EMBL" id="QHT37456.1"/>
    </source>
</evidence>
<reference evidence="2" key="1">
    <citation type="journal article" date="2020" name="Nature">
        <title>Giant virus diversity and host interactions through global metagenomics.</title>
        <authorList>
            <person name="Schulz F."/>
            <person name="Roux S."/>
            <person name="Paez-Espino D."/>
            <person name="Jungbluth S."/>
            <person name="Walsh D.A."/>
            <person name="Denef V.J."/>
            <person name="McMahon K.D."/>
            <person name="Konstantinidis K.T."/>
            <person name="Eloe-Fadrosh E.A."/>
            <person name="Kyrpides N.C."/>
            <person name="Woyke T."/>
        </authorList>
    </citation>
    <scope>NUCLEOTIDE SEQUENCE</scope>
    <source>
        <strain evidence="2">GVMAG-S-ERX555997-44</strain>
    </source>
</reference>
<protein>
    <submittedName>
        <fullName evidence="2">Uncharacterized protein</fullName>
    </submittedName>
</protein>
<name>A0A6C0F6M2_9ZZZZ</name>
<accession>A0A6C0F6M2</accession>
<keyword evidence="1" id="KW-1133">Transmembrane helix</keyword>
<organism evidence="2">
    <name type="scientific">viral metagenome</name>
    <dbReference type="NCBI Taxonomy" id="1070528"/>
    <lineage>
        <taxon>unclassified sequences</taxon>
        <taxon>metagenomes</taxon>
        <taxon>organismal metagenomes</taxon>
    </lineage>
</organism>
<dbReference type="AlphaFoldDB" id="A0A6C0F6M2"/>
<feature type="transmembrane region" description="Helical" evidence="1">
    <location>
        <begin position="87"/>
        <end position="110"/>
    </location>
</feature>
<keyword evidence="1" id="KW-0472">Membrane</keyword>
<keyword evidence="1" id="KW-0812">Transmembrane</keyword>
<feature type="transmembrane region" description="Helical" evidence="1">
    <location>
        <begin position="21"/>
        <end position="38"/>
    </location>
</feature>
<proteinExistence type="predicted"/>
<feature type="transmembrane region" description="Helical" evidence="1">
    <location>
        <begin position="58"/>
        <end position="75"/>
    </location>
</feature>
<evidence type="ECO:0000256" key="1">
    <source>
        <dbReference type="SAM" id="Phobius"/>
    </source>
</evidence>